<evidence type="ECO:0008006" key="3">
    <source>
        <dbReference type="Google" id="ProtNLM"/>
    </source>
</evidence>
<dbReference type="STRING" id="6669.E9HX78"/>
<dbReference type="eggNOG" id="KOG0987">
    <property type="taxonomic scope" value="Eukaryota"/>
</dbReference>
<dbReference type="Proteomes" id="UP000000305">
    <property type="component" value="Unassembled WGS sequence"/>
</dbReference>
<evidence type="ECO:0000313" key="2">
    <source>
        <dbReference type="Proteomes" id="UP000000305"/>
    </source>
</evidence>
<organism evidence="1 2">
    <name type="scientific">Daphnia pulex</name>
    <name type="common">Water flea</name>
    <dbReference type="NCBI Taxonomy" id="6669"/>
    <lineage>
        <taxon>Eukaryota</taxon>
        <taxon>Metazoa</taxon>
        <taxon>Ecdysozoa</taxon>
        <taxon>Arthropoda</taxon>
        <taxon>Crustacea</taxon>
        <taxon>Branchiopoda</taxon>
        <taxon>Diplostraca</taxon>
        <taxon>Cladocera</taxon>
        <taxon>Anomopoda</taxon>
        <taxon>Daphniidae</taxon>
        <taxon>Daphnia</taxon>
    </lineage>
</organism>
<dbReference type="OrthoDB" id="6372211at2759"/>
<dbReference type="PANTHER" id="PTHR45786">
    <property type="entry name" value="DNA BINDING PROTEIN-LIKE"/>
    <property type="match status" value="1"/>
</dbReference>
<keyword evidence="2" id="KW-1185">Reference proteome</keyword>
<dbReference type="OMA" id="HICKYNT"/>
<dbReference type="KEGG" id="dpx:DAPPUDRAFT_268051"/>
<sequence>MDQKFSWMGWKALIGRNLNKKLKIYDEQRKVILPPPKECPELLQMLFTNCHPQSANFIKNARQYNNALAFASLGASIDVLRGRGPYCFKIYGQLYHNTYAVQYYDEEISVPPALKYAQLYFLDSAQANEQRLNNPANRSCDSALMEQLDALIRRVNPYAVMYKNMRQVAMEEDRQAAVEGRAPVVVSMVIHNDRRTQDERRYNSPAGEEIAVVFKSIDGAPPENRDIRGHLLIPRRGKVFIRIDTQKPMCDPMTYPLLFPNGDNGWDQNLKRRNLNEDQDNVSHDNQEEQEFETEVDIDPDVPVPIFDVNRRGPRSRITQCEFYSSQLSIRKGIFNAVLYGGPLFQQYVLMRT</sequence>
<evidence type="ECO:0000313" key="1">
    <source>
        <dbReference type="EMBL" id="EFX63653.1"/>
    </source>
</evidence>
<dbReference type="InParanoid" id="E9HX78"/>
<reference evidence="1 2" key="1">
    <citation type="journal article" date="2011" name="Science">
        <title>The ecoresponsive genome of Daphnia pulex.</title>
        <authorList>
            <person name="Colbourne J.K."/>
            <person name="Pfrender M.E."/>
            <person name="Gilbert D."/>
            <person name="Thomas W.K."/>
            <person name="Tucker A."/>
            <person name="Oakley T.H."/>
            <person name="Tokishita S."/>
            <person name="Aerts A."/>
            <person name="Arnold G.J."/>
            <person name="Basu M.K."/>
            <person name="Bauer D.J."/>
            <person name="Caceres C.E."/>
            <person name="Carmel L."/>
            <person name="Casola C."/>
            <person name="Choi J.H."/>
            <person name="Detter J.C."/>
            <person name="Dong Q."/>
            <person name="Dusheyko S."/>
            <person name="Eads B.D."/>
            <person name="Frohlich T."/>
            <person name="Geiler-Samerotte K.A."/>
            <person name="Gerlach D."/>
            <person name="Hatcher P."/>
            <person name="Jogdeo S."/>
            <person name="Krijgsveld J."/>
            <person name="Kriventseva E.V."/>
            <person name="Kultz D."/>
            <person name="Laforsch C."/>
            <person name="Lindquist E."/>
            <person name="Lopez J."/>
            <person name="Manak J.R."/>
            <person name="Muller J."/>
            <person name="Pangilinan J."/>
            <person name="Patwardhan R.P."/>
            <person name="Pitluck S."/>
            <person name="Pritham E.J."/>
            <person name="Rechtsteiner A."/>
            <person name="Rho M."/>
            <person name="Rogozin I.B."/>
            <person name="Sakarya O."/>
            <person name="Salamov A."/>
            <person name="Schaack S."/>
            <person name="Shapiro H."/>
            <person name="Shiga Y."/>
            <person name="Skalitzky C."/>
            <person name="Smith Z."/>
            <person name="Souvorov A."/>
            <person name="Sung W."/>
            <person name="Tang Z."/>
            <person name="Tsuchiya D."/>
            <person name="Tu H."/>
            <person name="Vos H."/>
            <person name="Wang M."/>
            <person name="Wolf Y.I."/>
            <person name="Yamagata H."/>
            <person name="Yamada T."/>
            <person name="Ye Y."/>
            <person name="Shaw J.R."/>
            <person name="Andrews J."/>
            <person name="Crease T.J."/>
            <person name="Tang H."/>
            <person name="Lucas S.M."/>
            <person name="Robertson H.M."/>
            <person name="Bork P."/>
            <person name="Koonin E.V."/>
            <person name="Zdobnov E.M."/>
            <person name="Grigoriev I.V."/>
            <person name="Lynch M."/>
            <person name="Boore J.L."/>
        </authorList>
    </citation>
    <scope>NUCLEOTIDE SEQUENCE [LARGE SCALE GENOMIC DNA]</scope>
</reference>
<accession>E9HX78</accession>
<dbReference type="EMBL" id="GL733013">
    <property type="protein sequence ID" value="EFX63653.1"/>
    <property type="molecule type" value="Genomic_DNA"/>
</dbReference>
<dbReference type="AlphaFoldDB" id="E9HX78"/>
<dbReference type="HOGENOM" id="CLU_001324_5_8_1"/>
<gene>
    <name evidence="1" type="ORF">DAPPUDRAFT_268051</name>
</gene>
<dbReference type="PhylomeDB" id="E9HX78"/>
<dbReference type="PANTHER" id="PTHR45786:SF74">
    <property type="entry name" value="ATP-DEPENDENT DNA HELICASE"/>
    <property type="match status" value="1"/>
</dbReference>
<proteinExistence type="predicted"/>
<name>E9HX78_DAPPU</name>
<protein>
    <recommendedName>
        <fullName evidence="3">Helitron helicase-like domain-containing protein</fullName>
    </recommendedName>
</protein>